<feature type="compositionally biased region" description="Polar residues" evidence="1">
    <location>
        <begin position="177"/>
        <end position="189"/>
    </location>
</feature>
<feature type="compositionally biased region" description="Polar residues" evidence="1">
    <location>
        <begin position="444"/>
        <end position="456"/>
    </location>
</feature>
<dbReference type="InterPro" id="IPR039327">
    <property type="entry name" value="CON7-like"/>
</dbReference>
<dbReference type="OrthoDB" id="5431013at2759"/>
<keyword evidence="3" id="KW-1185">Reference proteome</keyword>
<organism evidence="2 3">
    <name type="scientific">Delitschia confertaspora ATCC 74209</name>
    <dbReference type="NCBI Taxonomy" id="1513339"/>
    <lineage>
        <taxon>Eukaryota</taxon>
        <taxon>Fungi</taxon>
        <taxon>Dikarya</taxon>
        <taxon>Ascomycota</taxon>
        <taxon>Pezizomycotina</taxon>
        <taxon>Dothideomycetes</taxon>
        <taxon>Pleosporomycetidae</taxon>
        <taxon>Pleosporales</taxon>
        <taxon>Delitschiaceae</taxon>
        <taxon>Delitschia</taxon>
    </lineage>
</organism>
<dbReference type="PANTHER" id="PTHR36167:SF4">
    <property type="entry name" value="FUNGAL N-TERMINAL DOMAIN-CONTAINING PROTEIN"/>
    <property type="match status" value="1"/>
</dbReference>
<dbReference type="Proteomes" id="UP000799536">
    <property type="component" value="Unassembled WGS sequence"/>
</dbReference>
<comment type="caution">
    <text evidence="2">The sequence shown here is derived from an EMBL/GenBank/DDBJ whole genome shotgun (WGS) entry which is preliminary data.</text>
</comment>
<dbReference type="AlphaFoldDB" id="A0A9P4MTZ9"/>
<feature type="region of interest" description="Disordered" evidence="1">
    <location>
        <begin position="161"/>
        <end position="202"/>
    </location>
</feature>
<protein>
    <recommendedName>
        <fullName evidence="4">Fungal N-terminal domain-containing protein</fullName>
    </recommendedName>
</protein>
<evidence type="ECO:0008006" key="4">
    <source>
        <dbReference type="Google" id="ProtNLM"/>
    </source>
</evidence>
<evidence type="ECO:0000313" key="2">
    <source>
        <dbReference type="EMBL" id="KAF2196610.1"/>
    </source>
</evidence>
<dbReference type="GO" id="GO:0006355">
    <property type="term" value="P:regulation of DNA-templated transcription"/>
    <property type="evidence" value="ECO:0007669"/>
    <property type="project" value="InterPro"/>
</dbReference>
<dbReference type="EMBL" id="ML994355">
    <property type="protein sequence ID" value="KAF2196610.1"/>
    <property type="molecule type" value="Genomic_DNA"/>
</dbReference>
<proteinExistence type="predicted"/>
<name>A0A9P4MTZ9_9PLEO</name>
<dbReference type="PANTHER" id="PTHR36167">
    <property type="entry name" value="C2H2 FINGER DOMAIN TRANSCRIPTION FACTOR (EUROFUNG)-RELATED"/>
    <property type="match status" value="1"/>
</dbReference>
<reference evidence="2" key="1">
    <citation type="journal article" date="2020" name="Stud. Mycol.">
        <title>101 Dothideomycetes genomes: a test case for predicting lifestyles and emergence of pathogens.</title>
        <authorList>
            <person name="Haridas S."/>
            <person name="Albert R."/>
            <person name="Binder M."/>
            <person name="Bloem J."/>
            <person name="Labutti K."/>
            <person name="Salamov A."/>
            <person name="Andreopoulos B."/>
            <person name="Baker S."/>
            <person name="Barry K."/>
            <person name="Bills G."/>
            <person name="Bluhm B."/>
            <person name="Cannon C."/>
            <person name="Castanera R."/>
            <person name="Culley D."/>
            <person name="Daum C."/>
            <person name="Ezra D."/>
            <person name="Gonzalez J."/>
            <person name="Henrissat B."/>
            <person name="Kuo A."/>
            <person name="Liang C."/>
            <person name="Lipzen A."/>
            <person name="Lutzoni F."/>
            <person name="Magnuson J."/>
            <person name="Mondo S."/>
            <person name="Nolan M."/>
            <person name="Ohm R."/>
            <person name="Pangilinan J."/>
            <person name="Park H.-J."/>
            <person name="Ramirez L."/>
            <person name="Alfaro M."/>
            <person name="Sun H."/>
            <person name="Tritt A."/>
            <person name="Yoshinaga Y."/>
            <person name="Zwiers L.-H."/>
            <person name="Turgeon B."/>
            <person name="Goodwin S."/>
            <person name="Spatafora J."/>
            <person name="Crous P."/>
            <person name="Grigoriev I."/>
        </authorList>
    </citation>
    <scope>NUCLEOTIDE SEQUENCE</scope>
    <source>
        <strain evidence="2">ATCC 74209</strain>
    </source>
</reference>
<accession>A0A9P4MTZ9</accession>
<feature type="region of interest" description="Disordered" evidence="1">
    <location>
        <begin position="432"/>
        <end position="456"/>
    </location>
</feature>
<evidence type="ECO:0000256" key="1">
    <source>
        <dbReference type="SAM" id="MobiDB-lite"/>
    </source>
</evidence>
<gene>
    <name evidence="2" type="ORF">GQ43DRAFT_250154</name>
</gene>
<sequence>MAEIGLIASVIQVAGAGLKLSQTLYQYADSVASADRRIKDIAKEVQLTSFVIDELGHIFKQDQSSAVLSRNAIKTADETVKECSNVFLEMDAALKKSGKRGMSKILWPFREPKMELLRKNIERLKSTLMLLMHVLTHAHQVASQKRDHEAEAAQREQIKTLIRRKKESTKRYEESLRNYSMSEDGSTVINDEDDPNNDNLSRAPTKVELSVMTSSISSTLTPESLQTCVQHIQSLLESLENLQKVIDDSDAEEQDTSEHHQSIIGSYFRAREHLDTVILGSSKGRSETRTKLFPIGSDDLRKSEASLTRTEESRTVDAETERIATNDKIKETVSQETRTQQTVTKTIIRDRDIGTERSGADEKTRLEDVLEKAIDIGQATEPSDGFSCGKLAAGKTFDFDQSSFYQQTSTASGANPFEQFEPKFKGSPFIESEQAEMSKPLSGRPSTTKSTVTFGSASPFKPGTAFGKPTPSVVEGGSFGPSSESSGVSLFAQKPVAGGVLFGPAGKPAEVAKTLLEQASAEAKNLSVQSAKPTE</sequence>
<evidence type="ECO:0000313" key="3">
    <source>
        <dbReference type="Proteomes" id="UP000799536"/>
    </source>
</evidence>